<dbReference type="Proteomes" id="UP000240382">
    <property type="component" value="Unassembled WGS sequence"/>
</dbReference>
<comment type="similarity">
    <text evidence="1">Belongs to the glycosyltransferase 2 family. WaaE/KdtX subfamily.</text>
</comment>
<keyword evidence="3" id="KW-0808">Transferase</keyword>
<dbReference type="InterPro" id="IPR001173">
    <property type="entry name" value="Glyco_trans_2-like"/>
</dbReference>
<dbReference type="Pfam" id="PF00535">
    <property type="entry name" value="Glycos_transf_2"/>
    <property type="match status" value="1"/>
</dbReference>
<gene>
    <name evidence="3" type="ORF">C7B09_06130</name>
</gene>
<accession>A0ABX5HLG3</accession>
<proteinExistence type="inferred from homology"/>
<dbReference type="InterPro" id="IPR029044">
    <property type="entry name" value="Nucleotide-diphossugar_trans"/>
</dbReference>
<keyword evidence="4" id="KW-1185">Reference proteome</keyword>
<dbReference type="EMBL" id="PYQT01000004">
    <property type="protein sequence ID" value="PSY44072.1"/>
    <property type="molecule type" value="Genomic_DNA"/>
</dbReference>
<evidence type="ECO:0000313" key="4">
    <source>
        <dbReference type="Proteomes" id="UP000240382"/>
    </source>
</evidence>
<dbReference type="RefSeq" id="WP_107192408.1">
    <property type="nucleotide sequence ID" value="NZ_PYQT01000004.1"/>
</dbReference>
<dbReference type="PANTHER" id="PTHR43630">
    <property type="entry name" value="POLY-BETA-1,6-N-ACETYL-D-GLUCOSAMINE SYNTHASE"/>
    <property type="match status" value="1"/>
</dbReference>
<dbReference type="PANTHER" id="PTHR43630:SF2">
    <property type="entry name" value="GLYCOSYLTRANSFERASE"/>
    <property type="match status" value="1"/>
</dbReference>
<dbReference type="SUPFAM" id="SSF53448">
    <property type="entry name" value="Nucleotide-diphospho-sugar transferases"/>
    <property type="match status" value="1"/>
</dbReference>
<protein>
    <submittedName>
        <fullName evidence="3">Glycosyl transferase family 2</fullName>
    </submittedName>
</protein>
<dbReference type="GO" id="GO:0016740">
    <property type="term" value="F:transferase activity"/>
    <property type="evidence" value="ECO:0007669"/>
    <property type="project" value="UniProtKB-KW"/>
</dbReference>
<evidence type="ECO:0000259" key="2">
    <source>
        <dbReference type="Pfam" id="PF00535"/>
    </source>
</evidence>
<organism evidence="3 4">
    <name type="scientific">Escherichia albertii</name>
    <dbReference type="NCBI Taxonomy" id="208962"/>
    <lineage>
        <taxon>Bacteria</taxon>
        <taxon>Pseudomonadati</taxon>
        <taxon>Pseudomonadota</taxon>
        <taxon>Gammaproteobacteria</taxon>
        <taxon>Enterobacterales</taxon>
        <taxon>Enterobacteriaceae</taxon>
        <taxon>Escherichia</taxon>
    </lineage>
</organism>
<sequence length="253" mass="29150">MENKVSLLVNCLNEVNNLKNNIIPLAHHFDEVVIVDMQSRDGSAELINKLDNSRFIEIEKMGYVEPARKIGINSCKYDYVFILDADEILSEKIILEINRFRKGEKTEFIGLVDVKGLMIPRYNSMFSQDITWGKFAPENDKQLRFFKKGTVEISSKIHSGIKFKRNMEVVTLPFSSGYYIYHFHSSTALEFIDRIVRYAEYENTKQPGKNSFNVTNAIKAFVKEYILSGGYKHGKTGFALAYILSLREFLKGK</sequence>
<evidence type="ECO:0000313" key="3">
    <source>
        <dbReference type="EMBL" id="PSY44072.1"/>
    </source>
</evidence>
<reference evidence="3 4" key="1">
    <citation type="submission" date="2018-03" db="EMBL/GenBank/DDBJ databases">
        <title>Whole Genome Sequencing of Escherichia coli isolates from wildlife.</title>
        <authorList>
            <person name="Whitehouse C.A."/>
            <person name="Lacher D.W."/>
            <person name="Mammel M.K."/>
            <person name="Barnaba T."/>
            <person name="Lorch J.M."/>
        </authorList>
    </citation>
    <scope>NUCLEOTIDE SEQUENCE [LARGE SCALE GENOMIC DNA]</scope>
    <source>
        <strain evidence="3 4">20507-2</strain>
    </source>
</reference>
<feature type="domain" description="Glycosyltransferase 2-like" evidence="2">
    <location>
        <begin position="7"/>
        <end position="125"/>
    </location>
</feature>
<dbReference type="CDD" id="cd02511">
    <property type="entry name" value="Beta4Glucosyltransferase"/>
    <property type="match status" value="1"/>
</dbReference>
<dbReference type="Gene3D" id="3.90.550.10">
    <property type="entry name" value="Spore Coat Polysaccharide Biosynthesis Protein SpsA, Chain A"/>
    <property type="match status" value="1"/>
</dbReference>
<evidence type="ECO:0000256" key="1">
    <source>
        <dbReference type="ARBA" id="ARBA00038494"/>
    </source>
</evidence>
<name>A0ABX5HLG3_ESCAL</name>
<comment type="caution">
    <text evidence="3">The sequence shown here is derived from an EMBL/GenBank/DDBJ whole genome shotgun (WGS) entry which is preliminary data.</text>
</comment>